<keyword evidence="7" id="KW-0347">Helicase</keyword>
<dbReference type="SMART" id="SM00184">
    <property type="entry name" value="RING"/>
    <property type="match status" value="1"/>
</dbReference>
<evidence type="ECO:0000313" key="17">
    <source>
        <dbReference type="Proteomes" id="UP000243797"/>
    </source>
</evidence>
<gene>
    <name evidence="16" type="ORF">CAC42_7939</name>
</gene>
<keyword evidence="6" id="KW-0378">Hydrolase</keyword>
<evidence type="ECO:0000256" key="9">
    <source>
        <dbReference type="ARBA" id="ARBA00022840"/>
    </source>
</evidence>
<dbReference type="AlphaFoldDB" id="A0A2K1QY46"/>
<dbReference type="GO" id="GO:0005524">
    <property type="term" value="F:ATP binding"/>
    <property type="evidence" value="ECO:0007669"/>
    <property type="project" value="UniProtKB-KW"/>
</dbReference>
<dbReference type="PROSITE" id="PS51194">
    <property type="entry name" value="HELICASE_CTER"/>
    <property type="match status" value="1"/>
</dbReference>
<dbReference type="Proteomes" id="UP000243797">
    <property type="component" value="Unassembled WGS sequence"/>
</dbReference>
<evidence type="ECO:0000259" key="14">
    <source>
        <dbReference type="PROSITE" id="PS51192"/>
    </source>
</evidence>
<dbReference type="GO" id="GO:0004386">
    <property type="term" value="F:helicase activity"/>
    <property type="evidence" value="ECO:0007669"/>
    <property type="project" value="UniProtKB-KW"/>
</dbReference>
<dbReference type="InParanoid" id="A0A2K1QY46"/>
<comment type="caution">
    <text evidence="16">The sequence shown here is derived from an EMBL/GenBank/DDBJ whole genome shotgun (WGS) entry which is preliminary data.</text>
</comment>
<evidence type="ECO:0000259" key="15">
    <source>
        <dbReference type="PROSITE" id="PS51194"/>
    </source>
</evidence>
<keyword evidence="3" id="KW-0479">Metal-binding</keyword>
<comment type="subcellular location">
    <subcellularLocation>
        <location evidence="1">Nucleus</location>
    </subcellularLocation>
</comment>
<sequence length="952" mass="105613">MATFQAGHKRGPAVIEISDDEDPRPPRKAARSSQPTSSQPRSWSSPSATSSFQSSSRYSQSSPRSSYTGYGSSQAGSRSSLNSTEVIDVDDDFGNELIASTQAAEVDVESFEHYGTVLSKVVGIRYYSGYANAGENIILRREPENAYDPNAIQVLNVNREQIGHVPRQIAAKLTPYLDRGEIFVEGKLAGYRSQFDIPLNVALYGTSERGAQQALRARLQKDRLNLDGLKRRDAAEAQRRTEELRNVAQGQNLPNNDSTQWTNGAVVNGNGKAQESLEDLVVTATTFNPRDAGQVAERYGASEAQLQALPKIEQPEGISTTLLPFQLQGLAWLLEREDPQLPKQGGQDVVQLWKRPKQNVYTNIATNFSFQNQQPRLARGGILADDMGLGKTVQIISLIVADKEKNGSIGPTLIVAPVSVMSNWSGQAELHVKKDQPLKVYMYHGQNRKKLKAEDFKQYDIVITTYGTLSVEYMPRGSKGAPQMPTKDGLFSLQWRRIVLDEGHNIRNPNTKNALSACALDAHARWALTGTPVINSLKDLFSLVRFIGLSGGLDRLEIFNSVIIRPLKEGRTDAVMLLQALMGTICLRRRKDMPFVDLRLPALTEYVHHIEFSEHETKKYVALQDEARGILKTYDKASSSGDSRKALKTYRHLLEILLRLRQVCNHWKMCEGRILDLMSLLEKGGSVSLTPDNVKALQDLLQLSIESREDCPICLDDLHDPVITPCGHFFGRACIQRTIEVQHKCPMCRNTLEDETCLVVPAVGCGDDASDGTEVTDQDTSAKTDELVKLVGALHKKKDTKIVVFSQWRRYLDIIEPRLAGQGYRTVRLDGSMPAQARDKALHQFDNDSGTTVLLASLGVCAVGLNLVVANTVIMCDSWWAPAIEDQAVDRVHRLGQKRECTVWRLVVKGSIEERTLEVQSEKRELMAFALREGGKAKKKGGTVADIKKLLG</sequence>
<proteinExistence type="inferred from homology"/>
<evidence type="ECO:0000256" key="2">
    <source>
        <dbReference type="ARBA" id="ARBA00007025"/>
    </source>
</evidence>
<dbReference type="InterPro" id="IPR049730">
    <property type="entry name" value="SNF2/RAD54-like_C"/>
</dbReference>
<dbReference type="InterPro" id="IPR013083">
    <property type="entry name" value="Znf_RING/FYVE/PHD"/>
</dbReference>
<dbReference type="InterPro" id="IPR014905">
    <property type="entry name" value="HIRAN"/>
</dbReference>
<dbReference type="PROSITE" id="PS51192">
    <property type="entry name" value="HELICASE_ATP_BIND_1"/>
    <property type="match status" value="1"/>
</dbReference>
<accession>A0A2K1QY46</accession>
<dbReference type="EMBL" id="NKHZ01000029">
    <property type="protein sequence ID" value="PNS19972.1"/>
    <property type="molecule type" value="Genomic_DNA"/>
</dbReference>
<dbReference type="InterPro" id="IPR038718">
    <property type="entry name" value="SNF2-like_sf"/>
</dbReference>
<dbReference type="InterPro" id="IPR000330">
    <property type="entry name" value="SNF2_N"/>
</dbReference>
<dbReference type="PANTHER" id="PTHR45626:SF11">
    <property type="entry name" value="FAMILY HELICASE, PUTATIVE (AFU_ORTHOLOGUE AFUA_5G06590)-RELATED"/>
    <property type="match status" value="1"/>
</dbReference>
<feature type="domain" description="RING-type" evidence="13">
    <location>
        <begin position="711"/>
        <end position="749"/>
    </location>
</feature>
<evidence type="ECO:0000256" key="4">
    <source>
        <dbReference type="ARBA" id="ARBA00022741"/>
    </source>
</evidence>
<evidence type="ECO:0000256" key="8">
    <source>
        <dbReference type="ARBA" id="ARBA00022833"/>
    </source>
</evidence>
<dbReference type="Pfam" id="PF00271">
    <property type="entry name" value="Helicase_C"/>
    <property type="match status" value="1"/>
</dbReference>
<feature type="domain" description="Helicase C-terminal" evidence="15">
    <location>
        <begin position="786"/>
        <end position="935"/>
    </location>
</feature>
<feature type="domain" description="Helicase ATP-binding" evidence="14">
    <location>
        <begin position="372"/>
        <end position="550"/>
    </location>
</feature>
<evidence type="ECO:0000256" key="10">
    <source>
        <dbReference type="ARBA" id="ARBA00023242"/>
    </source>
</evidence>
<dbReference type="SMART" id="SM00910">
    <property type="entry name" value="HIRAN"/>
    <property type="match status" value="1"/>
</dbReference>
<dbReference type="GO" id="GO:0008094">
    <property type="term" value="F:ATP-dependent activity, acting on DNA"/>
    <property type="evidence" value="ECO:0007669"/>
    <property type="project" value="TreeGrafter"/>
</dbReference>
<dbReference type="InterPro" id="IPR050628">
    <property type="entry name" value="SNF2_RAD54_helicase_TF"/>
</dbReference>
<dbReference type="GO" id="GO:0006281">
    <property type="term" value="P:DNA repair"/>
    <property type="evidence" value="ECO:0007669"/>
    <property type="project" value="TreeGrafter"/>
</dbReference>
<dbReference type="SUPFAM" id="SSF57850">
    <property type="entry name" value="RING/U-box"/>
    <property type="match status" value="1"/>
</dbReference>
<dbReference type="SMART" id="SM00487">
    <property type="entry name" value="DEXDc"/>
    <property type="match status" value="1"/>
</dbReference>
<dbReference type="InterPro" id="IPR014001">
    <property type="entry name" value="Helicase_ATP-bd"/>
</dbReference>
<dbReference type="Pfam" id="PF00176">
    <property type="entry name" value="SNF2-rel_dom"/>
    <property type="match status" value="1"/>
</dbReference>
<dbReference type="InterPro" id="IPR027417">
    <property type="entry name" value="P-loop_NTPase"/>
</dbReference>
<dbReference type="GO" id="GO:0005634">
    <property type="term" value="C:nucleus"/>
    <property type="evidence" value="ECO:0007669"/>
    <property type="project" value="UniProtKB-SubCell"/>
</dbReference>
<keyword evidence="9" id="KW-0067">ATP-binding</keyword>
<evidence type="ECO:0000256" key="3">
    <source>
        <dbReference type="ARBA" id="ARBA00022723"/>
    </source>
</evidence>
<dbReference type="CDD" id="cd18008">
    <property type="entry name" value="DEXDc_SHPRH-like"/>
    <property type="match status" value="1"/>
</dbReference>
<dbReference type="PANTHER" id="PTHR45626">
    <property type="entry name" value="TRANSCRIPTION TERMINATION FACTOR 2-RELATED"/>
    <property type="match status" value="1"/>
</dbReference>
<dbReference type="OrthoDB" id="448448at2759"/>
<dbReference type="Gene3D" id="3.30.40.10">
    <property type="entry name" value="Zinc/RING finger domain, C3HC4 (zinc finger)"/>
    <property type="match status" value="1"/>
</dbReference>
<keyword evidence="10" id="KW-0539">Nucleus</keyword>
<dbReference type="Gene3D" id="3.40.50.300">
    <property type="entry name" value="P-loop containing nucleotide triphosphate hydrolases"/>
    <property type="match status" value="1"/>
</dbReference>
<dbReference type="Gene3D" id="3.40.50.10810">
    <property type="entry name" value="Tandem AAA-ATPase domain"/>
    <property type="match status" value="1"/>
</dbReference>
<evidence type="ECO:0000256" key="6">
    <source>
        <dbReference type="ARBA" id="ARBA00022801"/>
    </source>
</evidence>
<evidence type="ECO:0000313" key="16">
    <source>
        <dbReference type="EMBL" id="PNS19972.1"/>
    </source>
</evidence>
<keyword evidence="4" id="KW-0547">Nucleotide-binding</keyword>
<dbReference type="Pfam" id="PF08797">
    <property type="entry name" value="HIRAN"/>
    <property type="match status" value="1"/>
</dbReference>
<feature type="compositionally biased region" description="Polar residues" evidence="12">
    <location>
        <begin position="67"/>
        <end position="82"/>
    </location>
</feature>
<organism evidence="16 17">
    <name type="scientific">Sphaceloma murrayae</name>
    <dbReference type="NCBI Taxonomy" id="2082308"/>
    <lineage>
        <taxon>Eukaryota</taxon>
        <taxon>Fungi</taxon>
        <taxon>Dikarya</taxon>
        <taxon>Ascomycota</taxon>
        <taxon>Pezizomycotina</taxon>
        <taxon>Dothideomycetes</taxon>
        <taxon>Dothideomycetidae</taxon>
        <taxon>Myriangiales</taxon>
        <taxon>Elsinoaceae</taxon>
        <taxon>Sphaceloma</taxon>
    </lineage>
</organism>
<dbReference type="Gene3D" id="3.30.70.2330">
    <property type="match status" value="1"/>
</dbReference>
<name>A0A2K1QY46_9PEZI</name>
<feature type="compositionally biased region" description="Low complexity" evidence="12">
    <location>
        <begin position="31"/>
        <end position="66"/>
    </location>
</feature>
<dbReference type="PROSITE" id="PS50089">
    <property type="entry name" value="ZF_RING_2"/>
    <property type="match status" value="1"/>
</dbReference>
<dbReference type="GO" id="GO:0008270">
    <property type="term" value="F:zinc ion binding"/>
    <property type="evidence" value="ECO:0007669"/>
    <property type="project" value="UniProtKB-KW"/>
</dbReference>
<evidence type="ECO:0000256" key="12">
    <source>
        <dbReference type="SAM" id="MobiDB-lite"/>
    </source>
</evidence>
<evidence type="ECO:0000256" key="1">
    <source>
        <dbReference type="ARBA" id="ARBA00004123"/>
    </source>
</evidence>
<dbReference type="GO" id="GO:0016818">
    <property type="term" value="F:hydrolase activity, acting on acid anhydrides, in phosphorus-containing anhydrides"/>
    <property type="evidence" value="ECO:0007669"/>
    <property type="project" value="InterPro"/>
</dbReference>
<dbReference type="Pfam" id="PF13923">
    <property type="entry name" value="zf-C3HC4_2"/>
    <property type="match status" value="1"/>
</dbReference>
<dbReference type="STRING" id="2082308.A0A2K1QY46"/>
<evidence type="ECO:0000256" key="5">
    <source>
        <dbReference type="ARBA" id="ARBA00022771"/>
    </source>
</evidence>
<keyword evidence="5 11" id="KW-0863">Zinc-finger</keyword>
<feature type="region of interest" description="Disordered" evidence="12">
    <location>
        <begin position="1"/>
        <end position="82"/>
    </location>
</feature>
<dbReference type="CDD" id="cd18793">
    <property type="entry name" value="SF2_C_SNF"/>
    <property type="match status" value="1"/>
</dbReference>
<evidence type="ECO:0000256" key="11">
    <source>
        <dbReference type="PROSITE-ProRule" id="PRU00175"/>
    </source>
</evidence>
<protein>
    <recommendedName>
        <fullName evidence="18">SWI/SNF-related matrix-associated actin-dependent regulator of chromatin subfamily A member 3-like 1</fullName>
    </recommendedName>
</protein>
<dbReference type="InterPro" id="IPR001650">
    <property type="entry name" value="Helicase_C-like"/>
</dbReference>
<reference evidence="16 17" key="1">
    <citation type="submission" date="2017-06" db="EMBL/GenBank/DDBJ databases">
        <title>Draft genome sequence of a variant of Elsinoe murrayae.</title>
        <authorList>
            <person name="Cheng Q."/>
        </authorList>
    </citation>
    <scope>NUCLEOTIDE SEQUENCE [LARGE SCALE GENOMIC DNA]</scope>
    <source>
        <strain evidence="16 17">CQ-2017a</strain>
    </source>
</reference>
<dbReference type="InterPro" id="IPR001841">
    <property type="entry name" value="Znf_RING"/>
</dbReference>
<comment type="similarity">
    <text evidence="2">Belongs to the SNF2/RAD54 helicase family.</text>
</comment>
<evidence type="ECO:0000259" key="13">
    <source>
        <dbReference type="PROSITE" id="PS50089"/>
    </source>
</evidence>
<keyword evidence="17" id="KW-1185">Reference proteome</keyword>
<dbReference type="SMART" id="SM00490">
    <property type="entry name" value="HELICc"/>
    <property type="match status" value="1"/>
</dbReference>
<evidence type="ECO:0008006" key="18">
    <source>
        <dbReference type="Google" id="ProtNLM"/>
    </source>
</evidence>
<keyword evidence="8" id="KW-0862">Zinc</keyword>
<evidence type="ECO:0000256" key="7">
    <source>
        <dbReference type="ARBA" id="ARBA00022806"/>
    </source>
</evidence>
<dbReference type="GO" id="GO:0003676">
    <property type="term" value="F:nucleic acid binding"/>
    <property type="evidence" value="ECO:0007669"/>
    <property type="project" value="InterPro"/>
</dbReference>
<dbReference type="SUPFAM" id="SSF52540">
    <property type="entry name" value="P-loop containing nucleoside triphosphate hydrolases"/>
    <property type="match status" value="2"/>
</dbReference>